<dbReference type="AlphaFoldDB" id="A0A6I8PMW2"/>
<protein>
    <recommendedName>
        <fullName evidence="3">Mitochondrial inner membrane protein MPV17</fullName>
    </recommendedName>
</protein>
<keyword evidence="2" id="KW-1185">Reference proteome</keyword>
<evidence type="ECO:0008006" key="3">
    <source>
        <dbReference type="Google" id="ProtNLM"/>
    </source>
</evidence>
<dbReference type="InParanoid" id="A0A6I8PMW2"/>
<dbReference type="Proteomes" id="UP000002279">
    <property type="component" value="Unplaced"/>
</dbReference>
<evidence type="ECO:0000313" key="1">
    <source>
        <dbReference type="Ensembl" id="ENSOANP00000053663.1"/>
    </source>
</evidence>
<proteinExistence type="predicted"/>
<evidence type="ECO:0000313" key="2">
    <source>
        <dbReference type="Proteomes" id="UP000002279"/>
    </source>
</evidence>
<accession>A0A6I8PMW2</accession>
<sequence>MALWRTYRRALASHPWKVQVLTAGGGVGSGATGEAVWPGGESTGLGVRRIGDLVPALPSWDVGRVTYLRRASSSSTVKWGYPVNNNNVGIC</sequence>
<reference evidence="1" key="1">
    <citation type="submission" date="2025-08" db="UniProtKB">
        <authorList>
            <consortium name="Ensembl"/>
        </authorList>
    </citation>
    <scope>IDENTIFICATION</scope>
    <source>
        <strain evidence="1">Glennie</strain>
    </source>
</reference>
<dbReference type="Ensembl" id="ENSOANT00000047964.1">
    <property type="protein sequence ID" value="ENSOANP00000053663.1"/>
    <property type="gene ID" value="ENSOANG00000045133.1"/>
</dbReference>
<name>A0A6I8PMW2_ORNAN</name>
<organism evidence="1 2">
    <name type="scientific">Ornithorhynchus anatinus</name>
    <name type="common">Duckbill platypus</name>
    <dbReference type="NCBI Taxonomy" id="9258"/>
    <lineage>
        <taxon>Eukaryota</taxon>
        <taxon>Metazoa</taxon>
        <taxon>Chordata</taxon>
        <taxon>Craniata</taxon>
        <taxon>Vertebrata</taxon>
        <taxon>Euteleostomi</taxon>
        <taxon>Mammalia</taxon>
        <taxon>Monotremata</taxon>
        <taxon>Ornithorhynchidae</taxon>
        <taxon>Ornithorhynchus</taxon>
    </lineage>
</organism>
<reference evidence="1" key="2">
    <citation type="submission" date="2025-09" db="UniProtKB">
        <authorList>
            <consortium name="Ensembl"/>
        </authorList>
    </citation>
    <scope>IDENTIFICATION</scope>
    <source>
        <strain evidence="1">Glennie</strain>
    </source>
</reference>
<dbReference type="Bgee" id="ENSOANG00000045133">
    <property type="expression patterns" value="Expressed in adult mammalian kidney and 7 other cell types or tissues"/>
</dbReference>